<accession>K1QMJ3</accession>
<dbReference type="EMBL" id="JH817762">
    <property type="protein sequence ID" value="EKC38042.1"/>
    <property type="molecule type" value="Genomic_DNA"/>
</dbReference>
<dbReference type="SMART" id="SM00181">
    <property type="entry name" value="EGF"/>
    <property type="match status" value="4"/>
</dbReference>
<evidence type="ECO:0000313" key="3">
    <source>
        <dbReference type="EMBL" id="EKC38042.1"/>
    </source>
</evidence>
<feature type="domain" description="EGF-like" evidence="2">
    <location>
        <begin position="186"/>
        <end position="215"/>
    </location>
</feature>
<dbReference type="SUPFAM" id="SSF57184">
    <property type="entry name" value="Growth factor receptor domain"/>
    <property type="match status" value="1"/>
</dbReference>
<organism evidence="3">
    <name type="scientific">Magallana gigas</name>
    <name type="common">Pacific oyster</name>
    <name type="synonym">Crassostrea gigas</name>
    <dbReference type="NCBI Taxonomy" id="29159"/>
    <lineage>
        <taxon>Eukaryota</taxon>
        <taxon>Metazoa</taxon>
        <taxon>Spiralia</taxon>
        <taxon>Lophotrochozoa</taxon>
        <taxon>Mollusca</taxon>
        <taxon>Bivalvia</taxon>
        <taxon>Autobranchia</taxon>
        <taxon>Pteriomorphia</taxon>
        <taxon>Ostreida</taxon>
        <taxon>Ostreoidea</taxon>
        <taxon>Ostreidae</taxon>
        <taxon>Magallana</taxon>
    </lineage>
</organism>
<dbReference type="HOGENOM" id="CLU_1082777_0_0_1"/>
<feature type="domain" description="EGF-like" evidence="2">
    <location>
        <begin position="48"/>
        <end position="81"/>
    </location>
</feature>
<dbReference type="GO" id="GO:0005044">
    <property type="term" value="F:scavenger receptor activity"/>
    <property type="evidence" value="ECO:0007669"/>
    <property type="project" value="InterPro"/>
</dbReference>
<dbReference type="Gene3D" id="2.170.300.10">
    <property type="entry name" value="Tie2 ligand-binding domain superfamily"/>
    <property type="match status" value="1"/>
</dbReference>
<gene>
    <name evidence="3" type="ORF">CGI_10007777</name>
</gene>
<evidence type="ECO:0000256" key="1">
    <source>
        <dbReference type="ARBA" id="ARBA00022536"/>
    </source>
</evidence>
<reference evidence="3" key="1">
    <citation type="journal article" date="2012" name="Nature">
        <title>The oyster genome reveals stress adaptation and complexity of shell formation.</title>
        <authorList>
            <person name="Zhang G."/>
            <person name="Fang X."/>
            <person name="Guo X."/>
            <person name="Li L."/>
            <person name="Luo R."/>
            <person name="Xu F."/>
            <person name="Yang P."/>
            <person name="Zhang L."/>
            <person name="Wang X."/>
            <person name="Qi H."/>
            <person name="Xiong Z."/>
            <person name="Que H."/>
            <person name="Xie Y."/>
            <person name="Holland P.W."/>
            <person name="Paps J."/>
            <person name="Zhu Y."/>
            <person name="Wu F."/>
            <person name="Chen Y."/>
            <person name="Wang J."/>
            <person name="Peng C."/>
            <person name="Meng J."/>
            <person name="Yang L."/>
            <person name="Liu J."/>
            <person name="Wen B."/>
            <person name="Zhang N."/>
            <person name="Huang Z."/>
            <person name="Zhu Q."/>
            <person name="Feng Y."/>
            <person name="Mount A."/>
            <person name="Hedgecock D."/>
            <person name="Xu Z."/>
            <person name="Liu Y."/>
            <person name="Domazet-Loso T."/>
            <person name="Du Y."/>
            <person name="Sun X."/>
            <person name="Zhang S."/>
            <person name="Liu B."/>
            <person name="Cheng P."/>
            <person name="Jiang X."/>
            <person name="Li J."/>
            <person name="Fan D."/>
            <person name="Wang W."/>
            <person name="Fu W."/>
            <person name="Wang T."/>
            <person name="Wang B."/>
            <person name="Zhang J."/>
            <person name="Peng Z."/>
            <person name="Li Y."/>
            <person name="Li N."/>
            <person name="Wang J."/>
            <person name="Chen M."/>
            <person name="He Y."/>
            <person name="Tan F."/>
            <person name="Song X."/>
            <person name="Zheng Q."/>
            <person name="Huang R."/>
            <person name="Yang H."/>
            <person name="Du X."/>
            <person name="Chen L."/>
            <person name="Yang M."/>
            <person name="Gaffney P.M."/>
            <person name="Wang S."/>
            <person name="Luo L."/>
            <person name="She Z."/>
            <person name="Ming Y."/>
            <person name="Huang W."/>
            <person name="Zhang S."/>
            <person name="Huang B."/>
            <person name="Zhang Y."/>
            <person name="Qu T."/>
            <person name="Ni P."/>
            <person name="Miao G."/>
            <person name="Wang J."/>
            <person name="Wang Q."/>
            <person name="Steinberg C.E."/>
            <person name="Wang H."/>
            <person name="Li N."/>
            <person name="Qian L."/>
            <person name="Zhang G."/>
            <person name="Li Y."/>
            <person name="Yang H."/>
            <person name="Liu X."/>
            <person name="Wang J."/>
            <person name="Yin Y."/>
            <person name="Wang J."/>
        </authorList>
    </citation>
    <scope>NUCLEOTIDE SEQUENCE [LARGE SCALE GENOMIC DNA]</scope>
    <source>
        <strain evidence="3">05x7-T-G4-1.051#20</strain>
    </source>
</reference>
<feature type="domain" description="EGF-like" evidence="2">
    <location>
        <begin position="138"/>
        <end position="170"/>
    </location>
</feature>
<proteinExistence type="predicted"/>
<dbReference type="PANTHER" id="PTHR24043">
    <property type="entry name" value="SCAVENGER RECEPTOR CLASS F"/>
    <property type="match status" value="1"/>
</dbReference>
<dbReference type="AlphaFoldDB" id="K1QMJ3"/>
<feature type="domain" description="EGF-like" evidence="2">
    <location>
        <begin position="92"/>
        <end position="127"/>
    </location>
</feature>
<protein>
    <submittedName>
        <fullName evidence="3">Multiple epidermal growth factor-like domains 10</fullName>
    </submittedName>
</protein>
<sequence>MNYTLETIPNLINITCPNQESGRYVIYYNNRTHPPYPDACPYGFFGKDCTDKCNYTCTGCNDVNGSCDSGCHPGWFGNYCNKACAVSSYGFECRETCGKCGDVSQCLSTNGTCLADCKDGYQGDLCKTPCTLGSYGLECRGRCGNCRMCSNTNGSCLTACDAGYLGEMCKTRCTPKGYFGSNCSVPCPDVNCQECHMESGICHVCKQGYKGQRCETGRDSLRSINHMIFKGHVMSTFRMCLETMIIVKS</sequence>
<dbReference type="InterPro" id="IPR009030">
    <property type="entry name" value="Growth_fac_rcpt_cys_sf"/>
</dbReference>
<dbReference type="InterPro" id="IPR000742">
    <property type="entry name" value="EGF"/>
</dbReference>
<dbReference type="InterPro" id="IPR042635">
    <property type="entry name" value="MEGF10/SREC1/2-like"/>
</dbReference>
<evidence type="ECO:0000259" key="2">
    <source>
        <dbReference type="SMART" id="SM00181"/>
    </source>
</evidence>
<dbReference type="InParanoid" id="K1QMJ3"/>
<name>K1QMJ3_MAGGI</name>
<keyword evidence="1" id="KW-0245">EGF-like domain</keyword>
<dbReference type="PANTHER" id="PTHR24043:SF8">
    <property type="entry name" value="EGF-LIKE DOMAIN-CONTAINING PROTEIN"/>
    <property type="match status" value="1"/>
</dbReference>